<feature type="region of interest" description="Disordered" evidence="1">
    <location>
        <begin position="337"/>
        <end position="376"/>
    </location>
</feature>
<evidence type="ECO:0000313" key="3">
    <source>
        <dbReference type="Proteomes" id="UP000664417"/>
    </source>
</evidence>
<proteinExistence type="predicted"/>
<feature type="region of interest" description="Disordered" evidence="1">
    <location>
        <begin position="541"/>
        <end position="563"/>
    </location>
</feature>
<gene>
    <name evidence="2" type="ORF">J3U88_23050</name>
</gene>
<accession>A0A8J7U4D6</accession>
<feature type="compositionally biased region" description="Basic and acidic residues" evidence="1">
    <location>
        <begin position="337"/>
        <end position="349"/>
    </location>
</feature>
<reference evidence="2" key="1">
    <citation type="submission" date="2021-03" db="EMBL/GenBank/DDBJ databases">
        <authorList>
            <person name="Wang G."/>
        </authorList>
    </citation>
    <scope>NUCLEOTIDE SEQUENCE</scope>
    <source>
        <strain evidence="2">KCTC 12899</strain>
    </source>
</reference>
<dbReference type="EMBL" id="JAFREP010000024">
    <property type="protein sequence ID" value="MBO1321378.1"/>
    <property type="molecule type" value="Genomic_DNA"/>
</dbReference>
<dbReference type="Proteomes" id="UP000664417">
    <property type="component" value="Unassembled WGS sequence"/>
</dbReference>
<name>A0A8J7U4D6_9BACT</name>
<evidence type="ECO:0000313" key="2">
    <source>
        <dbReference type="EMBL" id="MBO1321378.1"/>
    </source>
</evidence>
<dbReference type="RefSeq" id="WP_207861353.1">
    <property type="nucleotide sequence ID" value="NZ_JAFREP010000024.1"/>
</dbReference>
<evidence type="ECO:0000256" key="1">
    <source>
        <dbReference type="SAM" id="MobiDB-lite"/>
    </source>
</evidence>
<sequence>MSKPSPVFAQDGDSALYFWDGSKRGGYRRSPGFSAGSQVSLTASLADHGAVWFWCDTDITDGAAFGQSLETWLERQPPAAQRLVWIQDADADPTRWRTTLVATAVGPHGGLSVWSGALFDWNGVKTTVSAGCKLATAEKNELYGLTLTFEGKNALRLQTEDGVFIASEGLAGVSYSPYRGGCLVWNTTLAAAVAGTASPMQKLGVSQRFFAPDREARDGTVTVLRTEPLIQPVGGDPITLYASMDPFRPLDRFSSRLSLYLTHNHTRNHVVFETGFAQQTGQGIHLTARVPKLGVNEAPGFVLAVQPLVCGDPGSVPVTHYFTPDGDFHLTALKSPRPEVRPSQEDPRAAEPSGVPAAQPSAVPAAQPSAGSAARRTPNQRLLCGMNGAEYVGFPDENLVLWFRAGHAAYAPDAGAAPTTAVAAARLQFGVGEGAGTDAEPAPAAPWLTELGTTAWLWFTGPDKNIHYYAQSEAALFYAAASDAFLSFFEMPTALLHSYNPDVAFPMLGYAGLPAARIPLAQVLENEAIAPARLQRITALTPNGNAQPAGGGTQPAAADQAATRQVRRQVTPPGDNQAVVSPSGLTIGYGKDDAPWDWLGIGNTGSNDDGAPDLFFTAVQGPFRDALMSNNLFMVLGDADTLMRSASVAYQLSQNTLALMADLPDQDPNWNAVVNAVAAAVAAHPKPYKTESEFNAMLDGVQPKPNPAQQDLFRRYGGLLTAVVGDWTFRLSPRNWTGVNRDTRLIFKFVTDRGLRALVDDTSAWLWPEAAGAHQNTVRNQILRQITDAEGAVRLAEARGDHSPYANFVDVVHDPAWTGVLALNGEVPLTSLPEPLQPLAAGIDPALFQGHHLGFATTGFKPDGKGGLTFDVSASFGLIDYQDPIDQTFDSDTVNFAFKVQELTVAFANGLTTDFTATAQLLVNRLFGTQTELTPTAHGNNLMLDGVYQEQSLDGGTPRGTYLFRMRDPGVMRLSMGQLSEVAVDSVRMAVVRACDPEADVTTVQTLFQMDGRLRFKEPGGFFDPFCWGPVDGTVRGAEKDALALDGDARDKTKPEGVNPKAEVPEGSRGLLFANYAISMAFPLADPRDLSFGIVDDNLSLDTAHSPAREDALFARFPLRLVDLISSPDPWITEGIPPTTNRDSDPRLPEPLRFSPESAGYVSIAAPLRQGRLSAPWFGLVYELDVGTLGALAGSMGITLRMIAAWSPGAFENAPAVFLGLALPGVSEAVGMNLPLQGMLDLGFRTAQFECYRDDKGVQYLLRLRDFAVRVLGWSFPPGHNDIILFGNPDQSADTKLGWYAAFEDIKVKEKGKTKKRQETRLVRASRPARIQQGTGEAE</sequence>
<keyword evidence="3" id="KW-1185">Reference proteome</keyword>
<feature type="compositionally biased region" description="Low complexity" evidence="1">
    <location>
        <begin position="352"/>
        <end position="374"/>
    </location>
</feature>
<organism evidence="2 3">
    <name type="scientific">Acanthopleuribacter pedis</name>
    <dbReference type="NCBI Taxonomy" id="442870"/>
    <lineage>
        <taxon>Bacteria</taxon>
        <taxon>Pseudomonadati</taxon>
        <taxon>Acidobacteriota</taxon>
        <taxon>Holophagae</taxon>
        <taxon>Acanthopleuribacterales</taxon>
        <taxon>Acanthopleuribacteraceae</taxon>
        <taxon>Acanthopleuribacter</taxon>
    </lineage>
</organism>
<feature type="compositionally biased region" description="Basic and acidic residues" evidence="1">
    <location>
        <begin position="1312"/>
        <end position="1322"/>
    </location>
</feature>
<protein>
    <submittedName>
        <fullName evidence="2">Uncharacterized protein</fullName>
    </submittedName>
</protein>
<feature type="region of interest" description="Disordered" evidence="1">
    <location>
        <begin position="1312"/>
        <end position="1339"/>
    </location>
</feature>
<comment type="caution">
    <text evidence="2">The sequence shown here is derived from an EMBL/GenBank/DDBJ whole genome shotgun (WGS) entry which is preliminary data.</text>
</comment>